<evidence type="ECO:0000313" key="2">
    <source>
        <dbReference type="Proteomes" id="UP000281604"/>
    </source>
</evidence>
<comment type="caution">
    <text evidence="1">The sequence shown here is derived from an EMBL/GenBank/DDBJ whole genome shotgun (WGS) entry which is preliminary data.</text>
</comment>
<organism evidence="1 2">
    <name type="scientific">Pseudomonas syringae pv. persicae</name>
    <dbReference type="NCBI Taxonomy" id="237306"/>
    <lineage>
        <taxon>Bacteria</taxon>
        <taxon>Pseudomonadati</taxon>
        <taxon>Pseudomonadota</taxon>
        <taxon>Gammaproteobacteria</taxon>
        <taxon>Pseudomonadales</taxon>
        <taxon>Pseudomonadaceae</taxon>
        <taxon>Pseudomonas</taxon>
    </lineage>
</organism>
<dbReference type="EMBL" id="RBQE01000314">
    <property type="protein sequence ID" value="RMP05409.1"/>
    <property type="molecule type" value="Genomic_DNA"/>
</dbReference>
<proteinExistence type="predicted"/>
<dbReference type="Proteomes" id="UP000281604">
    <property type="component" value="Unassembled WGS sequence"/>
</dbReference>
<dbReference type="AlphaFoldDB" id="A0A3M4AEU6"/>
<protein>
    <submittedName>
        <fullName evidence="1">Uncharacterized protein</fullName>
    </submittedName>
</protein>
<reference evidence="1 2" key="1">
    <citation type="submission" date="2018-08" db="EMBL/GenBank/DDBJ databases">
        <title>Recombination of ecologically and evolutionarily significant loci maintains genetic cohesion in the Pseudomonas syringae species complex.</title>
        <authorList>
            <person name="Dillon M."/>
            <person name="Thakur S."/>
            <person name="Almeida R.N.D."/>
            <person name="Weir B.S."/>
            <person name="Guttman D.S."/>
        </authorList>
    </citation>
    <scope>NUCLEOTIDE SEQUENCE [LARGE SCALE GENOMIC DNA]</scope>
    <source>
        <strain evidence="1 2">ICMP 3706</strain>
    </source>
</reference>
<gene>
    <name evidence="1" type="ORF">ALQ30_200543</name>
</gene>
<evidence type="ECO:0000313" key="1">
    <source>
        <dbReference type="EMBL" id="RMP05409.1"/>
    </source>
</evidence>
<name>A0A3M4AEU6_9PSED</name>
<accession>A0A3M4AEU6</accession>
<sequence length="143" mass="15291">MFVGQVTAIRTVVGDGLVLFAQRLGQGQGFLGIDAVGLAHVHLQVEQRERQGCWGLLFLHSGIGHVCGLHSARVSHLNSVCHVDDPVLVIERGISGNDEAGLRTTATKGQACRNRVVKRAGMTLVGQVAVHDQPQDRGLHAAY</sequence>